<keyword evidence="1" id="KW-0677">Repeat</keyword>
<dbReference type="PANTHER" id="PTHR24198">
    <property type="entry name" value="ANKYRIN REPEAT AND PROTEIN KINASE DOMAIN-CONTAINING PROTEIN"/>
    <property type="match status" value="1"/>
</dbReference>
<dbReference type="Pfam" id="PF12796">
    <property type="entry name" value="Ank_2"/>
    <property type="match status" value="2"/>
</dbReference>
<evidence type="ECO:0000256" key="1">
    <source>
        <dbReference type="ARBA" id="ARBA00022737"/>
    </source>
</evidence>
<dbReference type="PROSITE" id="PS50088">
    <property type="entry name" value="ANK_REPEAT"/>
    <property type="match status" value="4"/>
</dbReference>
<dbReference type="InterPro" id="IPR036770">
    <property type="entry name" value="Ankyrin_rpt-contain_sf"/>
</dbReference>
<name>A0A182YA33_ANOST</name>
<dbReference type="SMART" id="SM00248">
    <property type="entry name" value="ANK"/>
    <property type="match status" value="9"/>
</dbReference>
<dbReference type="InterPro" id="IPR002110">
    <property type="entry name" value="Ankyrin_rpt"/>
</dbReference>
<dbReference type="PANTHER" id="PTHR24198:SF165">
    <property type="entry name" value="ANKYRIN REPEAT-CONTAINING PROTEIN-RELATED"/>
    <property type="match status" value="1"/>
</dbReference>
<protein>
    <submittedName>
        <fullName evidence="3">ANK_REP_REGION domain-containing protein</fullName>
    </submittedName>
</protein>
<dbReference type="EnsemblMetazoa" id="ASTEI05319-RA">
    <property type="protein sequence ID" value="ASTEI05319-PA"/>
    <property type="gene ID" value="ASTEI05319"/>
</dbReference>
<dbReference type="STRING" id="30069.A0A182YA33"/>
<dbReference type="OMA" id="WHCAVHG"/>
<sequence length="1391" mass="159156">MDATYQAIQATILEGNVDRLKQLLATLQLADGEIHSQLSGPYAELKHRNIVLAEAMEHFVEYELVKGSYRNAPNEHHGSGAAKSADLAARTAHMVQCIDLILTDHSPDSYTDIDELLVVRLRHVYAHVFFLKTHLRRLPLMQLQFCIAVFLKLVTGKPQQVKTINPSTLEDIRKHVLPFAELPPPSKQTLKSLYEKTIDWDHRKRSSRTFKELHETYFITKQHYSIRKVIEYIDGMREGPCNDPPHRQPPVAPSPTRIRAIKRTLQVIGEMIKSTRESPNITAKLSRILQLITSEALAERTKDLRQFFSHGYSLAKWELEAERCDQLGAVFQKIEINLREARRWFVYTQTQQNLLIYRRYLAYLKRFRTIEALRSYIAFVGTEFKGSLIETYAPEQLTEAKLLVQYMLDSSAESSLIDPVTKDDLKYIVKDLQLRIDAIRMENASVGRTIDEFFFLESYIRQPTATVDRVRQTVRYILSHTQLARRHKLVQKTDLMYARELLARLQLAETDDTRRYLWSTIWTRLSKEQFGGLDTLVGRTEPRVDVALDATVKTMHALHLPLDDDEYVQFVNRRLAKSYYGNVFVLDNKYRVLKEIVKDRRAQQTADRRDVPLLEQLKTLRKQDEHMFQRMFDGLLDSMEQILGRCDRTTGILPAVTDQLALEYCLLEASEILCNLALFRDNAADLATMPIPVVTGRNLRNYLAHDMLAYDTLTACTNAVVLNARYLVEHRFKLYGAAGAATKPTQPCKDPPRETVAKKLQFKEIFQQQTEWTVEQVEFFQIVTNFQTSVLQQRIHDASETNSSVDLLLLGRNTLDQEIVTIALHANPSQFIDQLLNYQANSSNFFHLLIRYFKRDDLVTKIRLLIDSPERFCTNLALRYGLVEVLRSLWSRGVNEQAMKSIITTEMSTIFMRYSSESIRELVLLFPAEWFVQLYDHLGNTVLHWAVLRSDLELLQFVLCRYKMLLRSKNKFGDVPLLIAIRYHDDVVVQLLLDHGADPWIEPKIVQTIATQNRRQLLQRFPVDIGRIVAAQSDGHANNPLTAAIKANNYELFVELHKRFRYELHKGDLLHVAARFNRVQFLQYILTERQTQGADGPTGVDSISPDTSFTPLMVACATGHFEAAQLLLQHGANGLFQNETNTSPWHCAVHGGNRAILALLLALNPAVNVNAVTRDKRSALSIAIESDQSEAQIDFLLTTAGVTVQAEHVLHACLHGKRNMLQLFLNRQPAHISAKDFLQRSPLMIAVILNDATTVQYLLDRGADRNAVNLLGMNCLHVAALNNLAGITKVLLAAQVDREAEDNFGRTPLVVALEAEHLTIVEQLLHSGASPESAYGYRFKNHRNATLLHKFTLEKRPRVVEYLVKKLQFPTDLVDDDGKTAEMLEEYADLK</sequence>
<reference evidence="4" key="1">
    <citation type="journal article" date="2014" name="Genome Biol.">
        <title>Genome analysis of a major urban malaria vector mosquito, Anopheles stephensi.</title>
        <authorList>
            <person name="Jiang X."/>
            <person name="Peery A."/>
            <person name="Hall A.B."/>
            <person name="Sharma A."/>
            <person name="Chen X.G."/>
            <person name="Waterhouse R.M."/>
            <person name="Komissarov A."/>
            <person name="Riehle M.M."/>
            <person name="Shouche Y."/>
            <person name="Sharakhova M.V."/>
            <person name="Lawson D."/>
            <person name="Pakpour N."/>
            <person name="Arensburger P."/>
            <person name="Davidson V.L."/>
            <person name="Eiglmeier K."/>
            <person name="Emrich S."/>
            <person name="George P."/>
            <person name="Kennedy R.C."/>
            <person name="Mane S.P."/>
            <person name="Maslen G."/>
            <person name="Oringanje C."/>
            <person name="Qi Y."/>
            <person name="Settlage R."/>
            <person name="Tojo M."/>
            <person name="Tubio J.M."/>
            <person name="Unger M.F."/>
            <person name="Wang B."/>
            <person name="Vernick K.D."/>
            <person name="Ribeiro J.M."/>
            <person name="James A.A."/>
            <person name="Michel K."/>
            <person name="Riehle M.A."/>
            <person name="Luckhart S."/>
            <person name="Sharakhov I.V."/>
            <person name="Tu Z."/>
        </authorList>
    </citation>
    <scope>NUCLEOTIDE SEQUENCE [LARGE SCALE GENOMIC DNA]</scope>
    <source>
        <strain evidence="4">Indian</strain>
    </source>
</reference>
<evidence type="ECO:0000313" key="4">
    <source>
        <dbReference type="Proteomes" id="UP000076408"/>
    </source>
</evidence>
<dbReference type="VEuPathDB" id="VectorBase:ASTEI05319"/>
<dbReference type="Gene3D" id="1.25.40.20">
    <property type="entry name" value="Ankyrin repeat-containing domain"/>
    <property type="match status" value="4"/>
</dbReference>
<dbReference type="VEuPathDB" id="VectorBase:ASTEI20_039687"/>
<keyword evidence="2" id="KW-0040">ANK repeat</keyword>
<organism evidence="3 4">
    <name type="scientific">Anopheles stephensi</name>
    <name type="common">Indo-Pakistan malaria mosquito</name>
    <dbReference type="NCBI Taxonomy" id="30069"/>
    <lineage>
        <taxon>Eukaryota</taxon>
        <taxon>Metazoa</taxon>
        <taxon>Ecdysozoa</taxon>
        <taxon>Arthropoda</taxon>
        <taxon>Hexapoda</taxon>
        <taxon>Insecta</taxon>
        <taxon>Pterygota</taxon>
        <taxon>Neoptera</taxon>
        <taxon>Endopterygota</taxon>
        <taxon>Diptera</taxon>
        <taxon>Nematocera</taxon>
        <taxon>Culicoidea</taxon>
        <taxon>Culicidae</taxon>
        <taxon>Anophelinae</taxon>
        <taxon>Anopheles</taxon>
    </lineage>
</organism>
<dbReference type="PROSITE" id="PS50297">
    <property type="entry name" value="ANK_REP_REGION"/>
    <property type="match status" value="4"/>
</dbReference>
<evidence type="ECO:0000313" key="3">
    <source>
        <dbReference type="EnsemblMetazoa" id="ASTEI05319-PA"/>
    </source>
</evidence>
<dbReference type="SUPFAM" id="SSF48403">
    <property type="entry name" value="Ankyrin repeat"/>
    <property type="match status" value="2"/>
</dbReference>
<reference evidence="3" key="2">
    <citation type="submission" date="2020-05" db="UniProtKB">
        <authorList>
            <consortium name="EnsemblMetazoa"/>
        </authorList>
    </citation>
    <scope>IDENTIFICATION</scope>
    <source>
        <strain evidence="3">Indian</strain>
    </source>
</reference>
<keyword evidence="4" id="KW-1185">Reference proteome</keyword>
<accession>A0A182YA33</accession>
<dbReference type="VEuPathDB" id="VectorBase:ASTE004799"/>
<proteinExistence type="predicted"/>
<evidence type="ECO:0000256" key="2">
    <source>
        <dbReference type="ARBA" id="ARBA00023043"/>
    </source>
</evidence>
<dbReference type="Proteomes" id="UP000076408">
    <property type="component" value="Unassembled WGS sequence"/>
</dbReference>